<accession>A0A544YU68</accession>
<dbReference type="RefSeq" id="WP_142619857.1">
    <property type="nucleotide sequence ID" value="NZ_VIRM01000018.1"/>
</dbReference>
<organism evidence="1 2">
    <name type="scientific">Microbispora hainanensis</name>
    <dbReference type="NCBI Taxonomy" id="568844"/>
    <lineage>
        <taxon>Bacteria</taxon>
        <taxon>Bacillati</taxon>
        <taxon>Actinomycetota</taxon>
        <taxon>Actinomycetes</taxon>
        <taxon>Streptosporangiales</taxon>
        <taxon>Streptosporangiaceae</taxon>
        <taxon>Microbispora</taxon>
    </lineage>
</organism>
<protein>
    <submittedName>
        <fullName evidence="1">Uncharacterized protein</fullName>
    </submittedName>
</protein>
<dbReference type="AlphaFoldDB" id="A0A544YU68"/>
<evidence type="ECO:0000313" key="2">
    <source>
        <dbReference type="Proteomes" id="UP000316541"/>
    </source>
</evidence>
<reference evidence="1 2" key="1">
    <citation type="submission" date="2019-07" db="EMBL/GenBank/DDBJ databases">
        <title>Microbispora hainanensis DSM 45428.</title>
        <authorList>
            <person name="Thawai C."/>
        </authorList>
    </citation>
    <scope>NUCLEOTIDE SEQUENCE [LARGE SCALE GENOMIC DNA]</scope>
    <source>
        <strain evidence="1 2">DSM 45428</strain>
    </source>
</reference>
<sequence length="151" mass="16759">MDHGDLVGLWDSAPYDYGALETCWLAFVQDGRGWAAWANLAGGIEVSRFRWCCPATNVLELRYEWHASGDWRQSGSGLAFATITGEKRDSEVVRTGFTIKPDEAVMAQTPFAALHLELDLLLCQDYARVRREVSIDDDPAQGISPWPSPGL</sequence>
<name>A0A544YU68_9ACTN</name>
<gene>
    <name evidence="1" type="ORF">FLX08_17150</name>
</gene>
<comment type="caution">
    <text evidence="1">The sequence shown here is derived from an EMBL/GenBank/DDBJ whole genome shotgun (WGS) entry which is preliminary data.</text>
</comment>
<dbReference type="EMBL" id="VIRM01000018">
    <property type="protein sequence ID" value="TQS20293.1"/>
    <property type="molecule type" value="Genomic_DNA"/>
</dbReference>
<dbReference type="Proteomes" id="UP000316541">
    <property type="component" value="Unassembled WGS sequence"/>
</dbReference>
<evidence type="ECO:0000313" key="1">
    <source>
        <dbReference type="EMBL" id="TQS20293.1"/>
    </source>
</evidence>
<proteinExistence type="predicted"/>